<evidence type="ECO:0000256" key="10">
    <source>
        <dbReference type="PIRSR" id="PIRSR601088-3"/>
    </source>
</evidence>
<comment type="caution">
    <text evidence="14">The sequence shown here is derived from an EMBL/GenBank/DDBJ whole genome shotgun (WGS) entry which is preliminary data.</text>
</comment>
<evidence type="ECO:0000256" key="8">
    <source>
        <dbReference type="ARBA" id="ARBA00023295"/>
    </source>
</evidence>
<gene>
    <name evidence="14" type="ORF">ET33_36105</name>
</gene>
<dbReference type="InterPro" id="IPR015955">
    <property type="entry name" value="Lactate_DH/Glyco_Ohase_4_C"/>
</dbReference>
<keyword evidence="10" id="KW-0533">Nickel</keyword>
<sequence>MTKIAIIGAGSAFTREIVMDIFCIPGLDEGIIALVDIDPARLAIARGLVERIVEMTGKRWQVLASTDRREVLAGSNFVINQIEVVGLETVKYEFEIPLKYGVKQCIGDTLGPGGLFKTLRTLPSWIEIVRDVEELCPDTIILNYTNPMSAVTLLTSRITDIPVVGLCHSIQNSSRQLAKYAGVPYEELKWRAGGINHMSWFVELTHQGKDLYPVLLDKIQDPELLRKDPVRFDAMKYLGAFVSESSGHFSEYIPYYRKRQDLIDQHCSTGYNGATGFYANNWPIWRKKNDEEILQQLSGELPLEMKSSHEYAAVIIEAMVKNEPKVIYGNVVNQGLISNLPQDGVVEVACMVDRNGVNPCRFGWLPEHLAALCRSNMAFFELAVSAVLERDKDMALHALMVDPLTSAVCSLAEIKAMFEELYEAERAFVPELK</sequence>
<feature type="binding site" evidence="10">
    <location>
        <position position="197"/>
    </location>
    <ligand>
        <name>Mn(2+)</name>
        <dbReference type="ChEBI" id="CHEBI:29035"/>
    </ligand>
</feature>
<evidence type="ECO:0000256" key="7">
    <source>
        <dbReference type="ARBA" id="ARBA00023277"/>
    </source>
</evidence>
<dbReference type="GO" id="GO:0005975">
    <property type="term" value="P:carbohydrate metabolic process"/>
    <property type="evidence" value="ECO:0007669"/>
    <property type="project" value="InterPro"/>
</dbReference>
<feature type="domain" description="Glycosyl hydrolase family 4 C-terminal" evidence="13">
    <location>
        <begin position="194"/>
        <end position="405"/>
    </location>
</feature>
<accession>A0A081P5N8</accession>
<comment type="cofactor">
    <cofactor evidence="1">
        <name>Mn(2+)</name>
        <dbReference type="ChEBI" id="CHEBI:29035"/>
    </cofactor>
</comment>
<keyword evidence="5 12" id="KW-0520">NAD</keyword>
<dbReference type="AlphaFoldDB" id="A0A081P5N8"/>
<dbReference type="NCBIfam" id="NF011657">
    <property type="entry name" value="PRK15076.1"/>
    <property type="match status" value="1"/>
</dbReference>
<keyword evidence="7" id="KW-0119">Carbohydrate metabolism</keyword>
<evidence type="ECO:0000256" key="4">
    <source>
        <dbReference type="ARBA" id="ARBA00022801"/>
    </source>
</evidence>
<feature type="site" description="Increases basicity of active site Tyr" evidence="11">
    <location>
        <position position="108"/>
    </location>
</feature>
<dbReference type="Gene3D" id="3.90.1820.10">
    <property type="entry name" value="AglA-like glucosidase"/>
    <property type="match status" value="1"/>
</dbReference>
<dbReference type="CDD" id="cd05297">
    <property type="entry name" value="GH4_alpha_glucosidase_galactosidase"/>
    <property type="match status" value="1"/>
</dbReference>
<dbReference type="InterPro" id="IPR022616">
    <property type="entry name" value="Glyco_hydro_4_C"/>
</dbReference>
<dbReference type="EMBL" id="JNVM01000008">
    <property type="protein sequence ID" value="KEQ26011.1"/>
    <property type="molecule type" value="Genomic_DNA"/>
</dbReference>
<keyword evidence="8 12" id="KW-0326">Glycosidase</keyword>
<evidence type="ECO:0000256" key="12">
    <source>
        <dbReference type="RuleBase" id="RU361152"/>
    </source>
</evidence>
<evidence type="ECO:0000256" key="1">
    <source>
        <dbReference type="ARBA" id="ARBA00001936"/>
    </source>
</evidence>
<dbReference type="GO" id="GO:0016616">
    <property type="term" value="F:oxidoreductase activity, acting on the CH-OH group of donors, NAD or NADP as acceptor"/>
    <property type="evidence" value="ECO:0007669"/>
    <property type="project" value="InterPro"/>
</dbReference>
<keyword evidence="6 10" id="KW-0464">Manganese</keyword>
<dbReference type="Pfam" id="PF02056">
    <property type="entry name" value="Glyco_hydro_4"/>
    <property type="match status" value="1"/>
</dbReference>
<feature type="binding site" evidence="9">
    <location>
        <position position="146"/>
    </location>
    <ligand>
        <name>substrate</name>
    </ligand>
</feature>
<keyword evidence="3 10" id="KW-0479">Metal-binding</keyword>
<evidence type="ECO:0000313" key="15">
    <source>
        <dbReference type="Proteomes" id="UP000028123"/>
    </source>
</evidence>
<evidence type="ECO:0000256" key="5">
    <source>
        <dbReference type="ARBA" id="ARBA00023027"/>
    </source>
</evidence>
<dbReference type="InterPro" id="IPR001088">
    <property type="entry name" value="Glyco_hydro_4"/>
</dbReference>
<dbReference type="Pfam" id="PF11975">
    <property type="entry name" value="Glyco_hydro_4C"/>
    <property type="match status" value="1"/>
</dbReference>
<keyword evidence="10" id="KW-0170">Cobalt</keyword>
<evidence type="ECO:0000313" key="14">
    <source>
        <dbReference type="EMBL" id="KEQ26011.1"/>
    </source>
</evidence>
<dbReference type="InterPro" id="IPR036291">
    <property type="entry name" value="NAD(P)-bd_dom_sf"/>
</dbReference>
<dbReference type="SUPFAM" id="SSF51735">
    <property type="entry name" value="NAD(P)-binding Rossmann-fold domains"/>
    <property type="match status" value="1"/>
</dbReference>
<dbReference type="PRINTS" id="PR00732">
    <property type="entry name" value="GLHYDRLASE4"/>
</dbReference>
<name>A0A081P5N8_9BACL</name>
<dbReference type="PANTHER" id="PTHR32092">
    <property type="entry name" value="6-PHOSPHO-BETA-GLUCOSIDASE-RELATED"/>
    <property type="match status" value="1"/>
</dbReference>
<evidence type="ECO:0000256" key="11">
    <source>
        <dbReference type="PIRSR" id="PIRSR601088-4"/>
    </source>
</evidence>
<evidence type="ECO:0000259" key="13">
    <source>
        <dbReference type="Pfam" id="PF11975"/>
    </source>
</evidence>
<feature type="binding site" evidence="10">
    <location>
        <position position="167"/>
    </location>
    <ligand>
        <name>Mn(2+)</name>
        <dbReference type="ChEBI" id="CHEBI:29035"/>
    </ligand>
</feature>
<dbReference type="Proteomes" id="UP000028123">
    <property type="component" value="Unassembled WGS sequence"/>
</dbReference>
<dbReference type="eggNOG" id="COG1486">
    <property type="taxonomic scope" value="Bacteria"/>
</dbReference>
<organism evidence="14 15">
    <name type="scientific">Paenibacillus tyrfis</name>
    <dbReference type="NCBI Taxonomy" id="1501230"/>
    <lineage>
        <taxon>Bacteria</taxon>
        <taxon>Bacillati</taxon>
        <taxon>Bacillota</taxon>
        <taxon>Bacilli</taxon>
        <taxon>Bacillales</taxon>
        <taxon>Paenibacillaceae</taxon>
        <taxon>Paenibacillus</taxon>
    </lineage>
</organism>
<keyword evidence="15" id="KW-1185">Reference proteome</keyword>
<evidence type="ECO:0000256" key="2">
    <source>
        <dbReference type="ARBA" id="ARBA00010141"/>
    </source>
</evidence>
<dbReference type="InterPro" id="IPR053715">
    <property type="entry name" value="GH4_Enzyme_sf"/>
</dbReference>
<comment type="similarity">
    <text evidence="2 12">Belongs to the glycosyl hydrolase 4 family.</text>
</comment>
<evidence type="ECO:0000256" key="3">
    <source>
        <dbReference type="ARBA" id="ARBA00022723"/>
    </source>
</evidence>
<comment type="cofactor">
    <cofactor evidence="12">
        <name>NAD(+)</name>
        <dbReference type="ChEBI" id="CHEBI:57540"/>
    </cofactor>
    <text evidence="12">Binds 1 NAD(+) per subunit.</text>
</comment>
<keyword evidence="4 12" id="KW-0378">Hydrolase</keyword>
<reference evidence="14 15" key="1">
    <citation type="submission" date="2014-06" db="EMBL/GenBank/DDBJ databases">
        <title>Draft genome sequence of Paenibacillus sp. MSt1.</title>
        <authorList>
            <person name="Aw Y.K."/>
            <person name="Ong K.S."/>
            <person name="Gan H.M."/>
            <person name="Lee S.M."/>
        </authorList>
    </citation>
    <scope>NUCLEOTIDE SEQUENCE [LARGE SCALE GENOMIC DNA]</scope>
    <source>
        <strain evidence="14 15">MSt1</strain>
    </source>
</reference>
<protein>
    <submittedName>
        <fullName evidence="14">Glycoside hydrolase family 4</fullName>
    </submittedName>
</protein>
<evidence type="ECO:0000256" key="9">
    <source>
        <dbReference type="PIRSR" id="PIRSR601088-2"/>
    </source>
</evidence>
<dbReference type="GO" id="GO:0046872">
    <property type="term" value="F:metal ion binding"/>
    <property type="evidence" value="ECO:0007669"/>
    <property type="project" value="UniProtKB-KW"/>
</dbReference>
<dbReference type="PANTHER" id="PTHR32092:SF6">
    <property type="entry name" value="ALPHA-GALACTOSIDASE"/>
    <property type="match status" value="1"/>
</dbReference>
<dbReference type="OrthoDB" id="9808275at2"/>
<dbReference type="RefSeq" id="WP_036680498.1">
    <property type="nucleotide sequence ID" value="NZ_JNVM01000008.1"/>
</dbReference>
<dbReference type="SUPFAM" id="SSF56327">
    <property type="entry name" value="LDH C-terminal domain-like"/>
    <property type="match status" value="1"/>
</dbReference>
<proteinExistence type="inferred from homology"/>
<dbReference type="GO" id="GO:0004553">
    <property type="term" value="F:hydrolase activity, hydrolyzing O-glycosyl compounds"/>
    <property type="evidence" value="ECO:0007669"/>
    <property type="project" value="InterPro"/>
</dbReference>
<evidence type="ECO:0000256" key="6">
    <source>
        <dbReference type="ARBA" id="ARBA00023211"/>
    </source>
</evidence>
<keyword evidence="10" id="KW-0408">Iron</keyword>